<dbReference type="EMBL" id="AP025523">
    <property type="protein sequence ID" value="BDE04727.1"/>
    <property type="molecule type" value="Genomic_DNA"/>
</dbReference>
<sequence>MLKLGTVLDGWRPKPAPGSDPLVAARAVWADLVGADVARAAQPVAIERDALVVLTASSAWSHQLAFLEPEIVSGLRALPETRTIVRLRFRVGKLRRPGAGGGAGGPRRGATAVPAEPPAKTLDDALARLRRSVERGRAAHRARGGRFCALCKAPIDGGAMCTPCRDDDERRRRFACERLLFEAPWLGPEAVLALVEGLSPEQYDAIRRRLLRSWWDELWRANKLHKLRQPVDRARLRKLASSFVLLETKIDPNRLEMDSAVRKNALGDLYDFIREIERRPDERGGAAERAVR</sequence>
<name>A0AAN1XRG1_UNVUL</name>
<proteinExistence type="predicted"/>
<dbReference type="RefSeq" id="WP_317995820.1">
    <property type="nucleotide sequence ID" value="NZ_AP025523.1"/>
</dbReference>
<keyword evidence="3" id="KW-1185">Reference proteome</keyword>
<feature type="region of interest" description="Disordered" evidence="1">
    <location>
        <begin position="97"/>
        <end position="117"/>
    </location>
</feature>
<dbReference type="KEGG" id="vab:WPS_00030"/>
<reference evidence="2 3" key="1">
    <citation type="journal article" date="2022" name="ISME Commun">
        <title>Vulcanimicrobium alpinus gen. nov. sp. nov., the first cultivated representative of the candidate phylum 'Eremiobacterota', is a metabolically versatile aerobic anoxygenic phototroph.</title>
        <authorList>
            <person name="Yabe S."/>
            <person name="Muto K."/>
            <person name="Abe K."/>
            <person name="Yokota A."/>
            <person name="Staudigel H."/>
            <person name="Tebo B.M."/>
        </authorList>
    </citation>
    <scope>NUCLEOTIDE SEQUENCE [LARGE SCALE GENOMIC DNA]</scope>
    <source>
        <strain evidence="2 3">WC8-2</strain>
    </source>
</reference>
<dbReference type="PANTHER" id="PTHR36456:SF1">
    <property type="entry name" value="UPF0232 PROTEIN SCO3875"/>
    <property type="match status" value="1"/>
</dbReference>
<dbReference type="InterPro" id="IPR007922">
    <property type="entry name" value="DciA-like"/>
</dbReference>
<dbReference type="Pfam" id="PF05258">
    <property type="entry name" value="DciA"/>
    <property type="match status" value="1"/>
</dbReference>
<dbReference type="PANTHER" id="PTHR36456">
    <property type="entry name" value="UPF0232 PROTEIN SCO3875"/>
    <property type="match status" value="1"/>
</dbReference>
<feature type="compositionally biased region" description="Gly residues" evidence="1">
    <location>
        <begin position="98"/>
        <end position="107"/>
    </location>
</feature>
<dbReference type="Proteomes" id="UP001317532">
    <property type="component" value="Chromosome"/>
</dbReference>
<dbReference type="AlphaFoldDB" id="A0AAN1XRG1"/>
<gene>
    <name evidence="2" type="ORF">WPS_00030</name>
</gene>
<evidence type="ECO:0000313" key="2">
    <source>
        <dbReference type="EMBL" id="BDE04727.1"/>
    </source>
</evidence>
<evidence type="ECO:0000256" key="1">
    <source>
        <dbReference type="SAM" id="MobiDB-lite"/>
    </source>
</evidence>
<organism evidence="2 3">
    <name type="scientific">Vulcanimicrobium alpinum</name>
    <dbReference type="NCBI Taxonomy" id="3016050"/>
    <lineage>
        <taxon>Bacteria</taxon>
        <taxon>Bacillati</taxon>
        <taxon>Vulcanimicrobiota</taxon>
        <taxon>Vulcanimicrobiia</taxon>
        <taxon>Vulcanimicrobiales</taxon>
        <taxon>Vulcanimicrobiaceae</taxon>
        <taxon>Vulcanimicrobium</taxon>
    </lineage>
</organism>
<protein>
    <recommendedName>
        <fullName evidence="4">DUF721 domain-containing protein</fullName>
    </recommendedName>
</protein>
<accession>A0AAN1XRG1</accession>
<evidence type="ECO:0000313" key="3">
    <source>
        <dbReference type="Proteomes" id="UP001317532"/>
    </source>
</evidence>
<evidence type="ECO:0008006" key="4">
    <source>
        <dbReference type="Google" id="ProtNLM"/>
    </source>
</evidence>